<sequence length="132" mass="13777">MNPETPHVIHAAVTVALAALFVFMGVNHFVPKSARTMAAMIPPSMRFTGILSPRTLVFLTGLCEVAGGVGLLVPALRLAAAFALAVFLVAVFPANAYAAGKRERFGAVAVPLVPRTVGQLVLIALLLFVARG</sequence>
<organism evidence="2 3">
    <name type="scientific">Subtercola boreus</name>
    <dbReference type="NCBI Taxonomy" id="120213"/>
    <lineage>
        <taxon>Bacteria</taxon>
        <taxon>Bacillati</taxon>
        <taxon>Actinomycetota</taxon>
        <taxon>Actinomycetes</taxon>
        <taxon>Micrococcales</taxon>
        <taxon>Microbacteriaceae</taxon>
        <taxon>Subtercola</taxon>
    </lineage>
</organism>
<dbReference type="PANTHER" id="PTHR36974:SF1">
    <property type="entry name" value="DOXX FAMILY MEMBRANE PROTEIN"/>
    <property type="match status" value="1"/>
</dbReference>
<evidence type="ECO:0000313" key="3">
    <source>
        <dbReference type="Proteomes" id="UP000257080"/>
    </source>
</evidence>
<dbReference type="AlphaFoldDB" id="A0A3E0WG80"/>
<dbReference type="PANTHER" id="PTHR36974">
    <property type="entry name" value="MEMBRANE PROTEIN-RELATED"/>
    <property type="match status" value="1"/>
</dbReference>
<accession>A0A3E0WG80</accession>
<reference evidence="2 3" key="1">
    <citation type="submission" date="2017-04" db="EMBL/GenBank/DDBJ databases">
        <title>Comparative genome analysis of Subtercola boreus.</title>
        <authorList>
            <person name="Cho Y.-J."/>
            <person name="Cho A."/>
            <person name="Kim O.-S."/>
            <person name="Lee J.-I."/>
        </authorList>
    </citation>
    <scope>NUCLEOTIDE SEQUENCE [LARGE SCALE GENOMIC DNA]</scope>
    <source>
        <strain evidence="2 3">P28004</strain>
    </source>
</reference>
<feature type="transmembrane region" description="Helical" evidence="1">
    <location>
        <begin position="112"/>
        <end position="130"/>
    </location>
</feature>
<feature type="transmembrane region" description="Helical" evidence="1">
    <location>
        <begin position="51"/>
        <end position="73"/>
    </location>
</feature>
<name>A0A3E0WG80_9MICO</name>
<keyword evidence="1" id="KW-1133">Transmembrane helix</keyword>
<keyword evidence="1" id="KW-0812">Transmembrane</keyword>
<gene>
    <name evidence="2" type="ORF">B7R25_03605</name>
</gene>
<protein>
    <recommendedName>
        <fullName evidence="4">DoxX family protein</fullName>
    </recommendedName>
</protein>
<dbReference type="RefSeq" id="WP_116417604.1">
    <property type="nucleotide sequence ID" value="NZ_NBXC01000008.1"/>
</dbReference>
<feature type="transmembrane region" description="Helical" evidence="1">
    <location>
        <begin position="79"/>
        <end position="100"/>
    </location>
</feature>
<evidence type="ECO:0000256" key="1">
    <source>
        <dbReference type="SAM" id="Phobius"/>
    </source>
</evidence>
<proteinExistence type="predicted"/>
<evidence type="ECO:0000313" key="2">
    <source>
        <dbReference type="EMBL" id="RFA28813.1"/>
    </source>
</evidence>
<dbReference type="OrthoDB" id="5120128at2"/>
<dbReference type="Proteomes" id="UP000257080">
    <property type="component" value="Unassembled WGS sequence"/>
</dbReference>
<comment type="caution">
    <text evidence="2">The sequence shown here is derived from an EMBL/GenBank/DDBJ whole genome shotgun (WGS) entry which is preliminary data.</text>
</comment>
<feature type="transmembrane region" description="Helical" evidence="1">
    <location>
        <begin position="6"/>
        <end position="30"/>
    </location>
</feature>
<evidence type="ECO:0008006" key="4">
    <source>
        <dbReference type="Google" id="ProtNLM"/>
    </source>
</evidence>
<dbReference type="EMBL" id="NBXE01000008">
    <property type="protein sequence ID" value="RFA28813.1"/>
    <property type="molecule type" value="Genomic_DNA"/>
</dbReference>
<keyword evidence="1" id="KW-0472">Membrane</keyword>